<dbReference type="AlphaFoldDB" id="A0A2A2K0E6"/>
<keyword evidence="2" id="KW-0285">Flavoprotein</keyword>
<name>A0A2A2K0E6_9BILA</name>
<sequence>MREQAEKYGAYREDKKVTAIVPEGDDFRIVTDDGDFRARTVLLATGVVNHRPNILPEVHDPALERGLMRYCPICDGYEVTDKRVGVIGTGDHGMREALFLRGYTRDVTLIAPEAEHALDAACAATLDEAGIVRVDGPCGGWAIEGDRIALDTAGGRMAFDSVYPALGSRIRSHLAIAAGARASDEGCLEVDDHQRTSVAGLFAAGDVVKGLDQISHAMGEAGVAATTIRNLLAELGVYRQRVCAPLRHGVGVHGDHEALAVGAFDFEHVAGTEIFDEHDAAQVFARGRHGGQADEIGVIIFALPQRRQRRAGDDEFGAAQCLGCVAIGDFGEAGDQAVVARLRRLQRQRAAVEALIGAEILGEDLEPHLAVDAMRADDDRENDGRVSLGRVIRRCLLGHRHPLLRDR</sequence>
<dbReference type="SUPFAM" id="SSF51905">
    <property type="entry name" value="FAD/NAD(P)-binding domain"/>
    <property type="match status" value="2"/>
</dbReference>
<protein>
    <recommendedName>
        <fullName evidence="4">FAD/NAD(P)-binding domain-containing protein</fullName>
    </recommendedName>
</protein>
<dbReference type="GO" id="GO:0097237">
    <property type="term" value="P:cellular response to toxic substance"/>
    <property type="evidence" value="ECO:0007669"/>
    <property type="project" value="UniProtKB-ARBA"/>
</dbReference>
<reference evidence="5 6" key="1">
    <citation type="journal article" date="2017" name="Curr. Biol.">
        <title>Genome architecture and evolution of a unichromosomal asexual nematode.</title>
        <authorList>
            <person name="Fradin H."/>
            <person name="Zegar C."/>
            <person name="Gutwein M."/>
            <person name="Lucas J."/>
            <person name="Kovtun M."/>
            <person name="Corcoran D."/>
            <person name="Baugh L.R."/>
            <person name="Kiontke K."/>
            <person name="Gunsalus K."/>
            <person name="Fitch D.H."/>
            <person name="Piano F."/>
        </authorList>
    </citation>
    <scope>NUCLEOTIDE SEQUENCE [LARGE SCALE GENOMIC DNA]</scope>
    <source>
        <strain evidence="5">PF1309</strain>
    </source>
</reference>
<dbReference type="Pfam" id="PF07992">
    <property type="entry name" value="Pyr_redox_2"/>
    <property type="match status" value="1"/>
</dbReference>
<dbReference type="Gene3D" id="3.50.50.60">
    <property type="entry name" value="FAD/NAD(P)-binding domain"/>
    <property type="match status" value="2"/>
</dbReference>
<evidence type="ECO:0000256" key="1">
    <source>
        <dbReference type="ARBA" id="ARBA00009333"/>
    </source>
</evidence>
<organism evidence="5 6">
    <name type="scientific">Diploscapter pachys</name>
    <dbReference type="NCBI Taxonomy" id="2018661"/>
    <lineage>
        <taxon>Eukaryota</taxon>
        <taxon>Metazoa</taxon>
        <taxon>Ecdysozoa</taxon>
        <taxon>Nematoda</taxon>
        <taxon>Chromadorea</taxon>
        <taxon>Rhabditida</taxon>
        <taxon>Rhabditina</taxon>
        <taxon>Rhabditomorpha</taxon>
        <taxon>Rhabditoidea</taxon>
        <taxon>Rhabditidae</taxon>
        <taxon>Diploscapter</taxon>
    </lineage>
</organism>
<feature type="domain" description="FAD/NAD(P)-binding" evidence="4">
    <location>
        <begin position="13"/>
        <end position="221"/>
    </location>
</feature>
<dbReference type="PRINTS" id="PR00368">
    <property type="entry name" value="FADPNR"/>
</dbReference>
<dbReference type="GO" id="GO:0016491">
    <property type="term" value="F:oxidoreductase activity"/>
    <property type="evidence" value="ECO:0007669"/>
    <property type="project" value="UniProtKB-KW"/>
</dbReference>
<evidence type="ECO:0000259" key="4">
    <source>
        <dbReference type="Pfam" id="PF07992"/>
    </source>
</evidence>
<comment type="similarity">
    <text evidence="1">Belongs to the class-II pyridine nucleotide-disulfide oxidoreductase family.</text>
</comment>
<evidence type="ECO:0000313" key="6">
    <source>
        <dbReference type="Proteomes" id="UP000218231"/>
    </source>
</evidence>
<dbReference type="InterPro" id="IPR050097">
    <property type="entry name" value="Ferredoxin-NADP_redctase_2"/>
</dbReference>
<dbReference type="InterPro" id="IPR023753">
    <property type="entry name" value="FAD/NAD-binding_dom"/>
</dbReference>
<comment type="caution">
    <text evidence="5">The sequence shown here is derived from an EMBL/GenBank/DDBJ whole genome shotgun (WGS) entry which is preliminary data.</text>
</comment>
<proteinExistence type="inferred from homology"/>
<dbReference type="PRINTS" id="PR00469">
    <property type="entry name" value="PNDRDTASEII"/>
</dbReference>
<evidence type="ECO:0000256" key="3">
    <source>
        <dbReference type="ARBA" id="ARBA00023002"/>
    </source>
</evidence>
<evidence type="ECO:0000313" key="5">
    <source>
        <dbReference type="EMBL" id="PAV67411.1"/>
    </source>
</evidence>
<dbReference type="InterPro" id="IPR036188">
    <property type="entry name" value="FAD/NAD-bd_sf"/>
</dbReference>
<accession>A0A2A2K0E6</accession>
<dbReference type="Proteomes" id="UP000218231">
    <property type="component" value="Unassembled WGS sequence"/>
</dbReference>
<dbReference type="PANTHER" id="PTHR48105">
    <property type="entry name" value="THIOREDOXIN REDUCTASE 1-RELATED-RELATED"/>
    <property type="match status" value="1"/>
</dbReference>
<evidence type="ECO:0000256" key="2">
    <source>
        <dbReference type="ARBA" id="ARBA00022630"/>
    </source>
</evidence>
<dbReference type="OrthoDB" id="672at2759"/>
<dbReference type="STRING" id="2018661.A0A2A2K0E6"/>
<keyword evidence="6" id="KW-1185">Reference proteome</keyword>
<dbReference type="EMBL" id="LIAE01009927">
    <property type="protein sequence ID" value="PAV67411.1"/>
    <property type="molecule type" value="Genomic_DNA"/>
</dbReference>
<gene>
    <name evidence="5" type="ORF">WR25_20539</name>
</gene>
<keyword evidence="3" id="KW-0560">Oxidoreductase</keyword>